<dbReference type="AlphaFoldDB" id="A0A8S9K5J7"/>
<comment type="caution">
    <text evidence="2">The sequence shown here is derived from an EMBL/GenBank/DDBJ whole genome shotgun (WGS) entry which is preliminary data.</text>
</comment>
<feature type="compositionally biased region" description="Acidic residues" evidence="1">
    <location>
        <begin position="191"/>
        <end position="206"/>
    </location>
</feature>
<reference evidence="2" key="1">
    <citation type="submission" date="2019-12" db="EMBL/GenBank/DDBJ databases">
        <title>Genome sequencing and annotation of Brassica cretica.</title>
        <authorList>
            <person name="Studholme D.J."/>
            <person name="Sarris P.F."/>
        </authorList>
    </citation>
    <scope>NUCLEOTIDE SEQUENCE</scope>
    <source>
        <strain evidence="2">PFS-102/07</strain>
        <tissue evidence="2">Leaf</tissue>
    </source>
</reference>
<gene>
    <name evidence="2" type="ORF">F2Q70_00038658</name>
</gene>
<feature type="compositionally biased region" description="Low complexity" evidence="1">
    <location>
        <begin position="143"/>
        <end position="152"/>
    </location>
</feature>
<dbReference type="EMBL" id="QGKY02000190">
    <property type="protein sequence ID" value="KAF2588606.1"/>
    <property type="molecule type" value="Genomic_DNA"/>
</dbReference>
<protein>
    <submittedName>
        <fullName evidence="2">Uncharacterized protein</fullName>
    </submittedName>
</protein>
<evidence type="ECO:0000256" key="1">
    <source>
        <dbReference type="SAM" id="MobiDB-lite"/>
    </source>
</evidence>
<evidence type="ECO:0000313" key="2">
    <source>
        <dbReference type="EMBL" id="KAF2588606.1"/>
    </source>
</evidence>
<feature type="region of interest" description="Disordered" evidence="1">
    <location>
        <begin position="179"/>
        <end position="273"/>
    </location>
</feature>
<organism evidence="2">
    <name type="scientific">Brassica cretica</name>
    <name type="common">Mustard</name>
    <dbReference type="NCBI Taxonomy" id="69181"/>
    <lineage>
        <taxon>Eukaryota</taxon>
        <taxon>Viridiplantae</taxon>
        <taxon>Streptophyta</taxon>
        <taxon>Embryophyta</taxon>
        <taxon>Tracheophyta</taxon>
        <taxon>Spermatophyta</taxon>
        <taxon>Magnoliopsida</taxon>
        <taxon>eudicotyledons</taxon>
        <taxon>Gunneridae</taxon>
        <taxon>Pentapetalae</taxon>
        <taxon>rosids</taxon>
        <taxon>malvids</taxon>
        <taxon>Brassicales</taxon>
        <taxon>Brassicaceae</taxon>
        <taxon>Brassiceae</taxon>
        <taxon>Brassica</taxon>
    </lineage>
</organism>
<feature type="compositionally biased region" description="Acidic residues" evidence="1">
    <location>
        <begin position="246"/>
        <end position="259"/>
    </location>
</feature>
<feature type="region of interest" description="Disordered" evidence="1">
    <location>
        <begin position="132"/>
        <end position="166"/>
    </location>
</feature>
<proteinExistence type="predicted"/>
<accession>A0A8S9K5J7</accession>
<name>A0A8S9K5J7_BRACR</name>
<sequence>MVSQIVWLGMKDVFTQIAKDVLGQGLDHGTFVLTLRHSVVTDFDPNSGSVSIDVRTKVSIDVDGRCRPTEDECLQSMVVSEYWSTRLLSGSTVADENRATNKCCGPSMRNIFLCGLNVLSLQDLMRIAVQAGRPIPPSPPPSRSYLRPSVRSVQADPKPNLSQAIRVPIRGEAMADYFEEESSYESSQGSDLDEPDQAWSNEEDGCDGSCSDDNYSMSEYGDVPAEAYPEAEPPDYSHGDTSYQGDLEEEREQEEDFSETGEVYGGEVCSQSGEAENKKSLMLKRDHGHEQGPESYLRWEQDMEDWFQHHNIQEEEKPIIAEDTLTNNAFWHWDHEAYYWLDDHPIEASWADMKEILCEEYVVEAEINGKDYFESTVNPKPRRMILATRPS</sequence>